<keyword evidence="3" id="KW-1185">Reference proteome</keyword>
<keyword evidence="1" id="KW-1133">Transmembrane helix</keyword>
<evidence type="ECO:0000313" key="3">
    <source>
        <dbReference type="Proteomes" id="UP000032534"/>
    </source>
</evidence>
<dbReference type="Proteomes" id="UP000032534">
    <property type="component" value="Unassembled WGS sequence"/>
</dbReference>
<accession>A0A0D7X8J7</accession>
<gene>
    <name evidence="2" type="ORF">QD47_06270</name>
</gene>
<keyword evidence="1" id="KW-0812">Transmembrane</keyword>
<dbReference type="EMBL" id="JTHP01000008">
    <property type="protein sequence ID" value="KJD46397.1"/>
    <property type="molecule type" value="Genomic_DNA"/>
</dbReference>
<organism evidence="2 3">
    <name type="scientific">Paenibacillus terrae</name>
    <dbReference type="NCBI Taxonomy" id="159743"/>
    <lineage>
        <taxon>Bacteria</taxon>
        <taxon>Bacillati</taxon>
        <taxon>Bacillota</taxon>
        <taxon>Bacilli</taxon>
        <taxon>Bacillales</taxon>
        <taxon>Paenibacillaceae</taxon>
        <taxon>Paenibacillus</taxon>
    </lineage>
</organism>
<proteinExistence type="predicted"/>
<feature type="transmembrane region" description="Helical" evidence="1">
    <location>
        <begin position="35"/>
        <end position="54"/>
    </location>
</feature>
<dbReference type="PATRIC" id="fig|159743.3.peg.1365"/>
<evidence type="ECO:0000313" key="2">
    <source>
        <dbReference type="EMBL" id="KJD46397.1"/>
    </source>
</evidence>
<dbReference type="AlphaFoldDB" id="A0A0D7X8J7"/>
<keyword evidence="1" id="KW-0472">Membrane</keyword>
<comment type="caution">
    <text evidence="2">The sequence shown here is derived from an EMBL/GenBank/DDBJ whole genome shotgun (WGS) entry which is preliminary data.</text>
</comment>
<reference evidence="2 3" key="1">
    <citation type="submission" date="2014-11" db="EMBL/GenBank/DDBJ databases">
        <title>Draft Genome Sequences of Paenibacillus polymyxa NRRL B-30509 and Paenibacillus terrae NRRL B-30644, Strains from a Poultry Environment that Produce Tridecaptin A and Paenicidins.</title>
        <authorList>
            <person name="van Belkum M.J."/>
            <person name="Lohans C.T."/>
            <person name="Vederas J.C."/>
        </authorList>
    </citation>
    <scope>NUCLEOTIDE SEQUENCE [LARGE SCALE GENOMIC DNA]</scope>
    <source>
        <strain evidence="2 3">NRRL B-30644</strain>
    </source>
</reference>
<protein>
    <submittedName>
        <fullName evidence="2">Uncharacterized protein</fullName>
    </submittedName>
</protein>
<sequence>MNVYLFVVLVLILAGSLLFNIFKRSRGKDSKAPDIVTIIGLVFAVALGITPVFLSGLQAWTWHTTVLIVGCAVVIVRILYSWSKNRSHSKNG</sequence>
<feature type="transmembrane region" description="Helical" evidence="1">
    <location>
        <begin position="60"/>
        <end position="80"/>
    </location>
</feature>
<name>A0A0D7X8J7_9BACL</name>
<evidence type="ECO:0000256" key="1">
    <source>
        <dbReference type="SAM" id="Phobius"/>
    </source>
</evidence>
<feature type="transmembrane region" description="Helical" evidence="1">
    <location>
        <begin position="6"/>
        <end position="23"/>
    </location>
</feature>